<sequence>MEVNEILSFLKKYFDVLQNQDLALFDRVFHRDCVLYSQQDGVTIVRPLPEYRKMVEGRKSPQEGGFARHDEIVMIDMLSSDMALAKVRLRLFDNIMVDYLNLMKIDGRWQIVAKLFHRAGAAEQTK</sequence>
<proteinExistence type="predicted"/>
<gene>
    <name evidence="1" type="ORF">C5615_38645</name>
</gene>
<name>A0A2S8HU53_BURCE</name>
<reference evidence="1 2" key="1">
    <citation type="submission" date="2018-02" db="EMBL/GenBank/DDBJ databases">
        <title>Draft genome sequencing of Burkholderia cepacia Y14-15.</title>
        <authorList>
            <person name="Zheng B.-X."/>
        </authorList>
    </citation>
    <scope>NUCLEOTIDE SEQUENCE [LARGE SCALE GENOMIC DNA]</scope>
    <source>
        <strain evidence="1 2">Y14-15</strain>
    </source>
</reference>
<dbReference type="InterPro" id="IPR039437">
    <property type="entry name" value="FrzH/put_lumazine-bd"/>
</dbReference>
<accession>A0A2S8HU53</accession>
<protein>
    <recommendedName>
        <fullName evidence="3">Nuclear transport factor 2 family protein</fullName>
    </recommendedName>
</protein>
<dbReference type="EMBL" id="PUIQ01000156">
    <property type="protein sequence ID" value="PQP06076.1"/>
    <property type="molecule type" value="Genomic_DNA"/>
</dbReference>
<organism evidence="1 2">
    <name type="scientific">Burkholderia cepacia</name>
    <name type="common">Pseudomonas cepacia</name>
    <dbReference type="NCBI Taxonomy" id="292"/>
    <lineage>
        <taxon>Bacteria</taxon>
        <taxon>Pseudomonadati</taxon>
        <taxon>Pseudomonadota</taxon>
        <taxon>Betaproteobacteria</taxon>
        <taxon>Burkholderiales</taxon>
        <taxon>Burkholderiaceae</taxon>
        <taxon>Burkholderia</taxon>
        <taxon>Burkholderia cepacia complex</taxon>
    </lineage>
</organism>
<dbReference type="Pfam" id="PF12893">
    <property type="entry name" value="Lumazine_bd_2"/>
    <property type="match status" value="1"/>
</dbReference>
<dbReference type="InterPro" id="IPR032710">
    <property type="entry name" value="NTF2-like_dom_sf"/>
</dbReference>
<evidence type="ECO:0000313" key="2">
    <source>
        <dbReference type="Proteomes" id="UP000238206"/>
    </source>
</evidence>
<dbReference type="Proteomes" id="UP000238206">
    <property type="component" value="Unassembled WGS sequence"/>
</dbReference>
<dbReference type="RefSeq" id="WP_105394019.1">
    <property type="nucleotide sequence ID" value="NZ_PUIQ01000156.1"/>
</dbReference>
<evidence type="ECO:0008006" key="3">
    <source>
        <dbReference type="Google" id="ProtNLM"/>
    </source>
</evidence>
<dbReference type="SUPFAM" id="SSF54427">
    <property type="entry name" value="NTF2-like"/>
    <property type="match status" value="1"/>
</dbReference>
<comment type="caution">
    <text evidence="1">The sequence shown here is derived from an EMBL/GenBank/DDBJ whole genome shotgun (WGS) entry which is preliminary data.</text>
</comment>
<dbReference type="AlphaFoldDB" id="A0A2S8HU53"/>
<evidence type="ECO:0000313" key="1">
    <source>
        <dbReference type="EMBL" id="PQP06076.1"/>
    </source>
</evidence>
<dbReference type="Gene3D" id="3.10.450.50">
    <property type="match status" value="1"/>
</dbReference>